<protein>
    <submittedName>
        <fullName evidence="12">Ring finger and chy zinc finger domain-containing protein</fullName>
    </submittedName>
</protein>
<evidence type="ECO:0000313" key="13">
    <source>
        <dbReference type="Proteomes" id="UP000249619"/>
    </source>
</evidence>
<dbReference type="GO" id="GO:0006511">
    <property type="term" value="P:ubiquitin-dependent protein catabolic process"/>
    <property type="evidence" value="ECO:0007669"/>
    <property type="project" value="TreeGrafter"/>
</dbReference>
<feature type="region of interest" description="Disordered" evidence="8">
    <location>
        <begin position="518"/>
        <end position="543"/>
    </location>
</feature>
<dbReference type="Gene3D" id="3.30.40.10">
    <property type="entry name" value="Zinc/RING finger domain, C3HC4 (zinc finger)"/>
    <property type="match status" value="1"/>
</dbReference>
<dbReference type="InterPro" id="IPR017921">
    <property type="entry name" value="Znf_CTCHY"/>
</dbReference>
<dbReference type="SMART" id="SM00184">
    <property type="entry name" value="RING"/>
    <property type="match status" value="1"/>
</dbReference>
<dbReference type="STRING" id="183478.A0A364NBW4"/>
<dbReference type="Gene3D" id="3.10.440.10">
    <property type="match status" value="1"/>
</dbReference>
<organism evidence="12 13">
    <name type="scientific">Stemphylium lycopersici</name>
    <name type="common">Tomato gray leaf spot disease fungus</name>
    <name type="synonym">Thyrospora lycopersici</name>
    <dbReference type="NCBI Taxonomy" id="183478"/>
    <lineage>
        <taxon>Eukaryota</taxon>
        <taxon>Fungi</taxon>
        <taxon>Dikarya</taxon>
        <taxon>Ascomycota</taxon>
        <taxon>Pezizomycotina</taxon>
        <taxon>Dothideomycetes</taxon>
        <taxon>Pleosporomycetidae</taxon>
        <taxon>Pleosporales</taxon>
        <taxon>Pleosporineae</taxon>
        <taxon>Pleosporaceae</taxon>
        <taxon>Stemphylium</taxon>
    </lineage>
</organism>
<accession>A0A364NBW4</accession>
<dbReference type="InterPro" id="IPR039512">
    <property type="entry name" value="RCHY1_zinc-ribbon"/>
</dbReference>
<dbReference type="GO" id="GO:0006412">
    <property type="term" value="P:translation"/>
    <property type="evidence" value="ECO:0007669"/>
    <property type="project" value="InterPro"/>
</dbReference>
<evidence type="ECO:0000313" key="12">
    <source>
        <dbReference type="EMBL" id="RAR14756.1"/>
    </source>
</evidence>
<dbReference type="Pfam" id="PF13639">
    <property type="entry name" value="zf-RING_2"/>
    <property type="match status" value="1"/>
</dbReference>
<feature type="region of interest" description="Disordered" evidence="8">
    <location>
        <begin position="85"/>
        <end position="125"/>
    </location>
</feature>
<dbReference type="SUPFAM" id="SSF161219">
    <property type="entry name" value="CHY zinc finger-like"/>
    <property type="match status" value="1"/>
</dbReference>
<sequence length="890" mass="100133">MGLPKLSLLSWTVEQPCRDYDKFLLWGAYSGNACGCNCGGRIHADDTKATESVFGPDPAISEEQVQAGFWLWRLWLYESIPPPDHETAASTVSAREGDVVDEEQSHDDLPIGTPVEMSANPSRTPADQLRRLEVDPSQLTAPPTAAIQRPASTPSQNAATMSESLPADDGMAHLRMRIHEIRALNVSDQERARMVHNLMTERYHFMRPTSPASLISHDRPFTPTSGESLFSEVHASSPYSSTSDVNPDASYNLREGDPNPTYRPQPHHHHSAEHGEDEEDDVAEGELVLGCQHYKRNVKVQCFECRRWYTCRHCHDAVEGHNLNRKMTQNMLCMLWDNNSKKKIYHCPDCGICRRGEGLGKDFYHCKSCNVCISISHATTHKCLPRATEGDCPICGDHLFTSSTAVVSMPCGHYLHKDCYNLYMQTAYKCPICKKSAVCMDLQWQKLTQAIEGQPMPEQFANTRAVVQCNDCSAKSSVKYHWLGNQCATCDSYNTNELRILNGPESEEAANAILDADIDSGSRSPASISSPSSQAPLRSPRYYFQPDEPEETWLPGQLPSFPFQMPQFPGRPRMPQMPQMPQFPSLPNFPQIPQFPQMPQMPQMPDAAQQMLERVRRSFDTYLNPTGDVRAEDVPIIDLGHEERTERSATDGTTVKEPSLPQYVLERLTQSLVRFRNDLNPALFEDIPNLDLSEDRDPDGLQFWGEDGGRLNRFVAGDEDDEDESSSDESEHFEEEEESEDDEDVGMNKKKHGKKEFDLPEMAPTTKSAGKKSAGKTGRSAIADVVAREYTIHLHKRVHGVSFKKRAPRAVKEIRAFAKQAMGTNDVRLDPQLNKKVWESGIKGVPFRLRVRISRKRNDEEGAKEKLYSYVQAVNVKDPKGLHTQIVEDA</sequence>
<dbReference type="Pfam" id="PF01198">
    <property type="entry name" value="Ribosomal_L31e"/>
    <property type="match status" value="1"/>
</dbReference>
<dbReference type="InterPro" id="IPR001841">
    <property type="entry name" value="Znf_RING"/>
</dbReference>
<dbReference type="InterPro" id="IPR037274">
    <property type="entry name" value="Znf_CHY_sf"/>
</dbReference>
<dbReference type="PROSITE" id="PS50089">
    <property type="entry name" value="ZF_RING_2"/>
    <property type="match status" value="1"/>
</dbReference>
<dbReference type="Pfam" id="PF14599">
    <property type="entry name" value="zinc_ribbon_6"/>
    <property type="match status" value="1"/>
</dbReference>
<evidence type="ECO:0000259" key="10">
    <source>
        <dbReference type="PROSITE" id="PS51266"/>
    </source>
</evidence>
<evidence type="ECO:0000256" key="1">
    <source>
        <dbReference type="ARBA" id="ARBA00010808"/>
    </source>
</evidence>
<keyword evidence="3 7" id="KW-0863">Zinc-finger</keyword>
<dbReference type="PANTHER" id="PTHR21319">
    <property type="entry name" value="RING FINGER AND CHY ZINC FINGER DOMAIN-CONTAINING PROTEIN 1"/>
    <property type="match status" value="1"/>
</dbReference>
<feature type="compositionally biased region" description="Low complexity" evidence="8">
    <location>
        <begin position="521"/>
        <end position="541"/>
    </location>
</feature>
<dbReference type="Pfam" id="PF05495">
    <property type="entry name" value="zf-CHY"/>
    <property type="match status" value="1"/>
</dbReference>
<dbReference type="InterPro" id="IPR023621">
    <property type="entry name" value="Ribosomal_eL31_dom_sf"/>
</dbReference>
<dbReference type="InterPro" id="IPR000054">
    <property type="entry name" value="Ribosomal_eL31"/>
</dbReference>
<dbReference type="Proteomes" id="UP000249619">
    <property type="component" value="Unassembled WGS sequence"/>
</dbReference>
<dbReference type="GO" id="GO:0005840">
    <property type="term" value="C:ribosome"/>
    <property type="evidence" value="ECO:0007669"/>
    <property type="project" value="UniProtKB-KW"/>
</dbReference>
<dbReference type="EMBL" id="QGDH01000018">
    <property type="protein sequence ID" value="RAR14756.1"/>
    <property type="molecule type" value="Genomic_DNA"/>
</dbReference>
<dbReference type="CDD" id="cd00463">
    <property type="entry name" value="Ribosomal_L31e"/>
    <property type="match status" value="1"/>
</dbReference>
<name>A0A364NBW4_STELY</name>
<dbReference type="GO" id="GO:0016567">
    <property type="term" value="P:protein ubiquitination"/>
    <property type="evidence" value="ECO:0007669"/>
    <property type="project" value="TreeGrafter"/>
</dbReference>
<keyword evidence="13" id="KW-1185">Reference proteome</keyword>
<proteinExistence type="inferred from homology"/>
<keyword evidence="4" id="KW-0862">Zinc</keyword>
<evidence type="ECO:0000256" key="6">
    <source>
        <dbReference type="ARBA" id="ARBA00023274"/>
    </source>
</evidence>
<evidence type="ECO:0000256" key="4">
    <source>
        <dbReference type="ARBA" id="ARBA00022833"/>
    </source>
</evidence>
<evidence type="ECO:0000256" key="8">
    <source>
        <dbReference type="SAM" id="MobiDB-lite"/>
    </source>
</evidence>
<dbReference type="GO" id="GO:0061630">
    <property type="term" value="F:ubiquitin protein ligase activity"/>
    <property type="evidence" value="ECO:0007669"/>
    <property type="project" value="TreeGrafter"/>
</dbReference>
<dbReference type="GO" id="GO:1990904">
    <property type="term" value="C:ribonucleoprotein complex"/>
    <property type="evidence" value="ECO:0007669"/>
    <property type="project" value="UniProtKB-KW"/>
</dbReference>
<dbReference type="GO" id="GO:0005634">
    <property type="term" value="C:nucleus"/>
    <property type="evidence" value="ECO:0007669"/>
    <property type="project" value="TreeGrafter"/>
</dbReference>
<feature type="domain" description="CHY-type" evidence="10">
    <location>
        <begin position="284"/>
        <end position="352"/>
    </location>
</feature>
<keyword evidence="5" id="KW-0689">Ribosomal protein</keyword>
<reference evidence="13" key="1">
    <citation type="submission" date="2018-05" db="EMBL/GenBank/DDBJ databases">
        <title>Draft genome sequence of Stemphylium lycopersici strain CIDEFI 213.</title>
        <authorList>
            <person name="Medina R."/>
            <person name="Franco M.E.E."/>
            <person name="Lucentini C.G."/>
            <person name="Saparrat M.C.N."/>
            <person name="Balatti P.A."/>
        </authorList>
    </citation>
    <scope>NUCLEOTIDE SEQUENCE [LARGE SCALE GENOMIC DNA]</scope>
    <source>
        <strain evidence="13">CIDEFI 213</strain>
    </source>
</reference>
<dbReference type="PANTHER" id="PTHR21319:SF0">
    <property type="entry name" value="AND RING FINGER DOMAIN PROTEIN, PUTATIVE (AFU_ORTHOLOGUE AFUA_1G08900)-RELATED"/>
    <property type="match status" value="1"/>
</dbReference>
<dbReference type="InterPro" id="IPR013083">
    <property type="entry name" value="Znf_RING/FYVE/PHD"/>
</dbReference>
<dbReference type="SUPFAM" id="SSF57850">
    <property type="entry name" value="RING/U-box"/>
    <property type="match status" value="1"/>
</dbReference>
<evidence type="ECO:0000256" key="7">
    <source>
        <dbReference type="PROSITE-ProRule" id="PRU00601"/>
    </source>
</evidence>
<dbReference type="InterPro" id="IPR008913">
    <property type="entry name" value="Znf_CHY"/>
</dbReference>
<feature type="region of interest" description="Disordered" evidence="8">
    <location>
        <begin position="689"/>
        <end position="778"/>
    </location>
</feature>
<keyword evidence="2" id="KW-0479">Metal-binding</keyword>
<dbReference type="PROSITE" id="PS51270">
    <property type="entry name" value="ZF_CTCHY"/>
    <property type="match status" value="1"/>
</dbReference>
<evidence type="ECO:0000256" key="5">
    <source>
        <dbReference type="ARBA" id="ARBA00022980"/>
    </source>
</evidence>
<keyword evidence="6" id="KW-0687">Ribonucleoprotein</keyword>
<feature type="compositionally biased region" description="Acidic residues" evidence="8">
    <location>
        <begin position="717"/>
        <end position="745"/>
    </location>
</feature>
<evidence type="ECO:0000256" key="3">
    <source>
        <dbReference type="ARBA" id="ARBA00022771"/>
    </source>
</evidence>
<feature type="compositionally biased region" description="Polar residues" evidence="8">
    <location>
        <begin position="150"/>
        <end position="161"/>
    </location>
</feature>
<evidence type="ECO:0000259" key="9">
    <source>
        <dbReference type="PROSITE" id="PS50089"/>
    </source>
</evidence>
<dbReference type="GO" id="GO:0003735">
    <property type="term" value="F:structural constituent of ribosome"/>
    <property type="evidence" value="ECO:0007669"/>
    <property type="project" value="InterPro"/>
</dbReference>
<feature type="domain" description="CTCHY-type" evidence="11">
    <location>
        <begin position="325"/>
        <end position="391"/>
    </location>
</feature>
<dbReference type="CDD" id="cd16464">
    <property type="entry name" value="RING-H2_Pirh2-like"/>
    <property type="match status" value="1"/>
</dbReference>
<dbReference type="InterPro" id="IPR037275">
    <property type="entry name" value="Znf_CTCHY_sf"/>
</dbReference>
<comment type="caution">
    <text evidence="12">The sequence shown here is derived from an EMBL/GenBank/DDBJ whole genome shotgun (WGS) entry which is preliminary data.</text>
</comment>
<dbReference type="FunFam" id="3.10.440.10:FF:000001">
    <property type="entry name" value="60S ribosomal protein L31"/>
    <property type="match status" value="1"/>
</dbReference>
<dbReference type="PROSITE" id="PS51266">
    <property type="entry name" value="ZF_CHY"/>
    <property type="match status" value="1"/>
</dbReference>
<gene>
    <name evidence="12" type="ORF">DDE83_001788</name>
</gene>
<comment type="similarity">
    <text evidence="1">Belongs to the eukaryotic ribosomal protein eL31 family.</text>
</comment>
<dbReference type="SMART" id="SM01380">
    <property type="entry name" value="Ribosomal_L31e"/>
    <property type="match status" value="1"/>
</dbReference>
<dbReference type="SUPFAM" id="SSF161245">
    <property type="entry name" value="Zinc hairpin stack"/>
    <property type="match status" value="1"/>
</dbReference>
<dbReference type="SUPFAM" id="SSF54575">
    <property type="entry name" value="Ribosomal protein L31e"/>
    <property type="match status" value="1"/>
</dbReference>
<feature type="region of interest" description="Disordered" evidence="8">
    <location>
        <begin position="140"/>
        <end position="161"/>
    </location>
</feature>
<feature type="region of interest" description="Disordered" evidence="8">
    <location>
        <begin position="234"/>
        <end position="279"/>
    </location>
</feature>
<dbReference type="AlphaFoldDB" id="A0A364NBW4"/>
<evidence type="ECO:0000256" key="2">
    <source>
        <dbReference type="ARBA" id="ARBA00022723"/>
    </source>
</evidence>
<evidence type="ECO:0000259" key="11">
    <source>
        <dbReference type="PROSITE" id="PS51270"/>
    </source>
</evidence>
<dbReference type="Gene3D" id="2.20.28.10">
    <property type="match status" value="1"/>
</dbReference>
<dbReference type="GO" id="GO:0008270">
    <property type="term" value="F:zinc ion binding"/>
    <property type="evidence" value="ECO:0007669"/>
    <property type="project" value="UniProtKB-KW"/>
</dbReference>
<feature type="domain" description="RING-type" evidence="9">
    <location>
        <begin position="392"/>
        <end position="434"/>
    </location>
</feature>